<evidence type="ECO:0000313" key="8">
    <source>
        <dbReference type="EMBL" id="KGL40601.1"/>
    </source>
</evidence>
<dbReference type="PROSITE" id="PS00105">
    <property type="entry name" value="AA_TRANSFER_CLASS_1"/>
    <property type="match status" value="1"/>
</dbReference>
<sequence length="394" mass="43136">MDLPLSKRVQKIAASPTLAITAKAREMKQSGIDVIALGAGEPDFNTPQNIIDAAVDSMNKGYTKYTATTGIPELKQAIIDKLKQDQFLTYKPSQIFVGTGAKHVLYCAFQAILNPGDEVIVPVPYWVTYPEQIKLAGGEPIFVETGFDADFKITAANFEQAVTPKTRAIVLNSPNNPTGMTYSKAELLAIGEVAEKHGIYIISDEIYEKLYYGDKSDLVSIASLSDALYELTIVINGVSKAYAMTGWRIGYAAAAEPIIAVMGRLADHLTSNPTANAQYAAVEAYNGDQSVPESMYKAFEERMERFYPILESIPGFKPKKPSGAFYFFIDVSEAVRLKGFESADVLADKLLNDAFVAVVPGSGFGMPDYIRISYATDPALFEQALNRMKDFMKN</sequence>
<dbReference type="EC" id="2.6.1.-" evidence="6"/>
<evidence type="ECO:0000256" key="4">
    <source>
        <dbReference type="ARBA" id="ARBA00022679"/>
    </source>
</evidence>
<dbReference type="FunFam" id="3.40.640.10:FF:000033">
    <property type="entry name" value="Aspartate aminotransferase"/>
    <property type="match status" value="1"/>
</dbReference>
<dbReference type="GO" id="GO:0030170">
    <property type="term" value="F:pyridoxal phosphate binding"/>
    <property type="evidence" value="ECO:0007669"/>
    <property type="project" value="InterPro"/>
</dbReference>
<dbReference type="SUPFAM" id="SSF53383">
    <property type="entry name" value="PLP-dependent transferases"/>
    <property type="match status" value="1"/>
</dbReference>
<dbReference type="AlphaFoldDB" id="A0A099W759"/>
<evidence type="ECO:0000256" key="6">
    <source>
        <dbReference type="RuleBase" id="RU000481"/>
    </source>
</evidence>
<dbReference type="InterPro" id="IPR004838">
    <property type="entry name" value="NHTrfase_class1_PyrdxlP-BS"/>
</dbReference>
<dbReference type="Gene3D" id="3.90.1150.10">
    <property type="entry name" value="Aspartate Aminotransferase, domain 1"/>
    <property type="match status" value="1"/>
</dbReference>
<evidence type="ECO:0000256" key="1">
    <source>
        <dbReference type="ARBA" id="ARBA00001933"/>
    </source>
</evidence>
<keyword evidence="4 6" id="KW-0808">Transferase</keyword>
<gene>
    <name evidence="8" type="ORF">EP57_08580</name>
</gene>
<dbReference type="EMBL" id="JNFA01000023">
    <property type="protein sequence ID" value="KGL40601.1"/>
    <property type="molecule type" value="Genomic_DNA"/>
</dbReference>
<comment type="similarity">
    <text evidence="2 6">Belongs to the class-I pyridoxal-phosphate-dependent aminotransferase family.</text>
</comment>
<dbReference type="InterPro" id="IPR015421">
    <property type="entry name" value="PyrdxlP-dep_Trfase_major"/>
</dbReference>
<evidence type="ECO:0000313" key="9">
    <source>
        <dbReference type="Proteomes" id="UP000029844"/>
    </source>
</evidence>
<keyword evidence="9" id="KW-1185">Reference proteome</keyword>
<dbReference type="PANTHER" id="PTHR46383:SF1">
    <property type="entry name" value="ASPARTATE AMINOTRANSFERASE"/>
    <property type="match status" value="1"/>
</dbReference>
<dbReference type="InterPro" id="IPR015424">
    <property type="entry name" value="PyrdxlP-dep_Trfase"/>
</dbReference>
<dbReference type="STRING" id="1552123.EP57_08580"/>
<dbReference type="GO" id="GO:0006520">
    <property type="term" value="P:amino acid metabolic process"/>
    <property type="evidence" value="ECO:0007669"/>
    <property type="project" value="InterPro"/>
</dbReference>
<dbReference type="RefSeq" id="WP_036085801.1">
    <property type="nucleotide sequence ID" value="NZ_CBCSHQ010000004.1"/>
</dbReference>
<keyword evidence="3 6" id="KW-0032">Aminotransferase</keyword>
<evidence type="ECO:0000259" key="7">
    <source>
        <dbReference type="Pfam" id="PF00155"/>
    </source>
</evidence>
<dbReference type="InterPro" id="IPR050596">
    <property type="entry name" value="AspAT/PAT-like"/>
</dbReference>
<protein>
    <recommendedName>
        <fullName evidence="6">Aminotransferase</fullName>
        <ecNumber evidence="6">2.6.1.-</ecNumber>
    </recommendedName>
</protein>
<dbReference type="CDD" id="cd00609">
    <property type="entry name" value="AAT_like"/>
    <property type="match status" value="1"/>
</dbReference>
<dbReference type="GeneID" id="58717427"/>
<dbReference type="Gene3D" id="3.40.640.10">
    <property type="entry name" value="Type I PLP-dependent aspartate aminotransferase-like (Major domain)"/>
    <property type="match status" value="1"/>
</dbReference>
<dbReference type="InterPro" id="IPR015422">
    <property type="entry name" value="PyrdxlP-dep_Trfase_small"/>
</dbReference>
<evidence type="ECO:0000256" key="5">
    <source>
        <dbReference type="ARBA" id="ARBA00022898"/>
    </source>
</evidence>
<dbReference type="Proteomes" id="UP000029844">
    <property type="component" value="Unassembled WGS sequence"/>
</dbReference>
<reference evidence="8 9" key="1">
    <citation type="submission" date="2014-05" db="EMBL/GenBank/DDBJ databases">
        <title>Novel Listeriaceae from food processing environments.</title>
        <authorList>
            <person name="den Bakker H.C."/>
        </authorList>
    </citation>
    <scope>NUCLEOTIDE SEQUENCE [LARGE SCALE GENOMIC DNA]</scope>
    <source>
        <strain evidence="8 9">FSL A5-0281</strain>
    </source>
</reference>
<keyword evidence="5" id="KW-0663">Pyridoxal phosphate</keyword>
<dbReference type="eggNOG" id="COG0436">
    <property type="taxonomic scope" value="Bacteria"/>
</dbReference>
<accession>A0A099W759</accession>
<evidence type="ECO:0000256" key="3">
    <source>
        <dbReference type="ARBA" id="ARBA00022576"/>
    </source>
</evidence>
<dbReference type="OrthoDB" id="9802328at2"/>
<comment type="cofactor">
    <cofactor evidence="1 6">
        <name>pyridoxal 5'-phosphate</name>
        <dbReference type="ChEBI" id="CHEBI:597326"/>
    </cofactor>
</comment>
<organism evidence="8 9">
    <name type="scientific">Listeria booriae</name>
    <dbReference type="NCBI Taxonomy" id="1552123"/>
    <lineage>
        <taxon>Bacteria</taxon>
        <taxon>Bacillati</taxon>
        <taxon>Bacillota</taxon>
        <taxon>Bacilli</taxon>
        <taxon>Bacillales</taxon>
        <taxon>Listeriaceae</taxon>
        <taxon>Listeria</taxon>
    </lineage>
</organism>
<proteinExistence type="inferred from homology"/>
<comment type="caution">
    <text evidence="8">The sequence shown here is derived from an EMBL/GenBank/DDBJ whole genome shotgun (WGS) entry which is preliminary data.</text>
</comment>
<name>A0A099W759_9LIST</name>
<dbReference type="GO" id="GO:0008483">
    <property type="term" value="F:transaminase activity"/>
    <property type="evidence" value="ECO:0007669"/>
    <property type="project" value="UniProtKB-KW"/>
</dbReference>
<dbReference type="InterPro" id="IPR004839">
    <property type="entry name" value="Aminotransferase_I/II_large"/>
</dbReference>
<evidence type="ECO:0000256" key="2">
    <source>
        <dbReference type="ARBA" id="ARBA00007441"/>
    </source>
</evidence>
<dbReference type="Pfam" id="PF00155">
    <property type="entry name" value="Aminotran_1_2"/>
    <property type="match status" value="1"/>
</dbReference>
<feature type="domain" description="Aminotransferase class I/classII large" evidence="7">
    <location>
        <begin position="33"/>
        <end position="387"/>
    </location>
</feature>
<dbReference type="PANTHER" id="PTHR46383">
    <property type="entry name" value="ASPARTATE AMINOTRANSFERASE"/>
    <property type="match status" value="1"/>
</dbReference>